<gene>
    <name evidence="2" type="ORF">JKF63_00835</name>
</gene>
<feature type="region of interest" description="Disordered" evidence="1">
    <location>
        <begin position="136"/>
        <end position="183"/>
    </location>
</feature>
<dbReference type="Proteomes" id="UP000674318">
    <property type="component" value="Unassembled WGS sequence"/>
</dbReference>
<dbReference type="OrthoDB" id="269924at2759"/>
<feature type="compositionally biased region" description="Polar residues" evidence="1">
    <location>
        <begin position="143"/>
        <end position="153"/>
    </location>
</feature>
<keyword evidence="3" id="KW-1185">Reference proteome</keyword>
<dbReference type="EMBL" id="JAFJZO010000036">
    <property type="protein sequence ID" value="KAG5490713.1"/>
    <property type="molecule type" value="Genomic_DNA"/>
</dbReference>
<protein>
    <submittedName>
        <fullName evidence="2">Uncharacterized protein</fullName>
    </submittedName>
</protein>
<name>A0A836HZS7_9TRYP</name>
<accession>A0A836HZS7</accession>
<reference evidence="2 3" key="1">
    <citation type="submission" date="2021-02" db="EMBL/GenBank/DDBJ databases">
        <title>Porcisia hertigi Genome sequencing and assembly.</title>
        <authorList>
            <person name="Almutairi H."/>
            <person name="Gatherer D."/>
        </authorList>
    </citation>
    <scope>NUCLEOTIDE SEQUENCE [LARGE SCALE GENOMIC DNA]</scope>
    <source>
        <strain evidence="2 3">C119</strain>
    </source>
</reference>
<sequence length="373" mass="40948">MATINTELSMVQRFHALLENYDLRPLVARRNSLPTLSRFLSSQVRQIRKLSLEAVHLLAEHHENIELLGNNHEIVKGVVEIYNETRYDDPELFDLSNKTLDLLAPAFHNGDPREQLAAHCGEQDAEVVPAGAIPLNAPAPSHAGNSSKLQKSSEATREHDTVVDDSHAEVAGDSNPTSTISGEAGLDMTGCSSYWPQGIVDPAPQPSGLVHSVNKDCPLSIVLEIPALDAMTDTSHIDEILQTTRGVISYTMTPGAHQIRVFLSAFAQAPLQNTLAEAGYENILISAERMHYQSSELGNQSLNGSFFFDNSSTRPSYVHSAKNFASKLFKSVMVYSDPKTNSLAERIRQKQAVEEGGSSTTADRLARAFSRWW</sequence>
<dbReference type="KEGG" id="phet:94286961"/>
<dbReference type="GeneID" id="94286961"/>
<evidence type="ECO:0000256" key="1">
    <source>
        <dbReference type="SAM" id="MobiDB-lite"/>
    </source>
</evidence>
<comment type="caution">
    <text evidence="2">The sequence shown here is derived from an EMBL/GenBank/DDBJ whole genome shotgun (WGS) entry which is preliminary data.</text>
</comment>
<dbReference type="AlphaFoldDB" id="A0A836HZS7"/>
<proteinExistence type="predicted"/>
<evidence type="ECO:0000313" key="2">
    <source>
        <dbReference type="EMBL" id="KAG5490713.1"/>
    </source>
</evidence>
<evidence type="ECO:0000313" key="3">
    <source>
        <dbReference type="Proteomes" id="UP000674318"/>
    </source>
</evidence>
<dbReference type="RefSeq" id="XP_067753041.1">
    <property type="nucleotide sequence ID" value="XM_067896884.1"/>
</dbReference>
<feature type="compositionally biased region" description="Basic and acidic residues" evidence="1">
    <location>
        <begin position="154"/>
        <end position="170"/>
    </location>
</feature>
<organism evidence="2 3">
    <name type="scientific">Porcisia hertigi</name>
    <dbReference type="NCBI Taxonomy" id="2761500"/>
    <lineage>
        <taxon>Eukaryota</taxon>
        <taxon>Discoba</taxon>
        <taxon>Euglenozoa</taxon>
        <taxon>Kinetoplastea</taxon>
        <taxon>Metakinetoplastina</taxon>
        <taxon>Trypanosomatida</taxon>
        <taxon>Trypanosomatidae</taxon>
        <taxon>Leishmaniinae</taxon>
        <taxon>Porcisia</taxon>
    </lineage>
</organism>